<evidence type="ECO:0000313" key="3">
    <source>
        <dbReference type="Proteomes" id="UP000593571"/>
    </source>
</evidence>
<sequence length="153" mass="16365">MPPTWRTPPGKVPGGRRPGEQGRPACADRRRGRRARASSRGRLRLMCKDQNAVPCDAEHEGSGSLTSRGSRIVDLQTSRLWRAFPCVAVTNGSALSPGRWGSPGPSPDPSTSPGHRVGTHVSVPFPSFPRVTGHPYGPVRLLCVPSRGDAWAA</sequence>
<evidence type="ECO:0000256" key="1">
    <source>
        <dbReference type="SAM" id="MobiDB-lite"/>
    </source>
</evidence>
<gene>
    <name evidence="2" type="ORF">HJG63_010038</name>
</gene>
<dbReference type="AlphaFoldDB" id="A0A7J8B787"/>
<proteinExistence type="predicted"/>
<accession>A0A7J8B787</accession>
<organism evidence="2 3">
    <name type="scientific">Rousettus aegyptiacus</name>
    <name type="common">Egyptian fruit bat</name>
    <name type="synonym">Pteropus aegyptiacus</name>
    <dbReference type="NCBI Taxonomy" id="9407"/>
    <lineage>
        <taxon>Eukaryota</taxon>
        <taxon>Metazoa</taxon>
        <taxon>Chordata</taxon>
        <taxon>Craniata</taxon>
        <taxon>Vertebrata</taxon>
        <taxon>Euteleostomi</taxon>
        <taxon>Mammalia</taxon>
        <taxon>Eutheria</taxon>
        <taxon>Laurasiatheria</taxon>
        <taxon>Chiroptera</taxon>
        <taxon>Yinpterochiroptera</taxon>
        <taxon>Pteropodoidea</taxon>
        <taxon>Pteropodidae</taxon>
        <taxon>Rousettinae</taxon>
        <taxon>Rousettus</taxon>
    </lineage>
</organism>
<feature type="region of interest" description="Disordered" evidence="1">
    <location>
        <begin position="92"/>
        <end position="118"/>
    </location>
</feature>
<protein>
    <submittedName>
        <fullName evidence="2">Uncharacterized protein</fullName>
    </submittedName>
</protein>
<reference evidence="2 3" key="1">
    <citation type="journal article" date="2020" name="Nature">
        <title>Six reference-quality genomes reveal evolution of bat adaptations.</title>
        <authorList>
            <person name="Jebb D."/>
            <person name="Huang Z."/>
            <person name="Pippel M."/>
            <person name="Hughes G.M."/>
            <person name="Lavrichenko K."/>
            <person name="Devanna P."/>
            <person name="Winkler S."/>
            <person name="Jermiin L.S."/>
            <person name="Skirmuntt E.C."/>
            <person name="Katzourakis A."/>
            <person name="Burkitt-Gray L."/>
            <person name="Ray D.A."/>
            <person name="Sullivan K.A.M."/>
            <person name="Roscito J.G."/>
            <person name="Kirilenko B.M."/>
            <person name="Davalos L.M."/>
            <person name="Corthals A.P."/>
            <person name="Power M.L."/>
            <person name="Jones G."/>
            <person name="Ransome R.D."/>
            <person name="Dechmann D.K.N."/>
            <person name="Locatelli A.G."/>
            <person name="Puechmaille S.J."/>
            <person name="Fedrigo O."/>
            <person name="Jarvis E.D."/>
            <person name="Hiller M."/>
            <person name="Vernes S.C."/>
            <person name="Myers E.W."/>
            <person name="Teeling E.C."/>
        </authorList>
    </citation>
    <scope>NUCLEOTIDE SEQUENCE [LARGE SCALE GENOMIC DNA]</scope>
    <source>
        <strain evidence="2">MRouAeg1</strain>
        <tissue evidence="2">Muscle</tissue>
    </source>
</reference>
<dbReference type="EMBL" id="JACASE010000019">
    <property type="protein sequence ID" value="KAF6394713.1"/>
    <property type="molecule type" value="Genomic_DNA"/>
</dbReference>
<comment type="caution">
    <text evidence="2">The sequence shown here is derived from an EMBL/GenBank/DDBJ whole genome shotgun (WGS) entry which is preliminary data.</text>
</comment>
<evidence type="ECO:0000313" key="2">
    <source>
        <dbReference type="EMBL" id="KAF6394713.1"/>
    </source>
</evidence>
<keyword evidence="3" id="KW-1185">Reference proteome</keyword>
<feature type="region of interest" description="Disordered" evidence="1">
    <location>
        <begin position="1"/>
        <end position="41"/>
    </location>
</feature>
<name>A0A7J8B787_ROUAE</name>
<feature type="compositionally biased region" description="Basic residues" evidence="1">
    <location>
        <begin position="30"/>
        <end position="41"/>
    </location>
</feature>
<dbReference type="Proteomes" id="UP000593571">
    <property type="component" value="Unassembled WGS sequence"/>
</dbReference>